<dbReference type="Gramene" id="GBG84641">
    <property type="protein sequence ID" value="GBG84641"/>
    <property type="gene ID" value="CBR_g39017"/>
</dbReference>
<evidence type="ECO:0000256" key="1">
    <source>
        <dbReference type="SAM" id="MobiDB-lite"/>
    </source>
</evidence>
<protein>
    <submittedName>
        <fullName evidence="2">Uncharacterized protein</fullName>
    </submittedName>
</protein>
<dbReference type="AlphaFoldDB" id="A0A388LQU8"/>
<reference evidence="2 3" key="1">
    <citation type="journal article" date="2018" name="Cell">
        <title>The Chara Genome: Secondary Complexity and Implications for Plant Terrestrialization.</title>
        <authorList>
            <person name="Nishiyama T."/>
            <person name="Sakayama H."/>
            <person name="Vries J.D."/>
            <person name="Buschmann H."/>
            <person name="Saint-Marcoux D."/>
            <person name="Ullrich K.K."/>
            <person name="Haas F.B."/>
            <person name="Vanderstraeten L."/>
            <person name="Becker D."/>
            <person name="Lang D."/>
            <person name="Vosolsobe S."/>
            <person name="Rombauts S."/>
            <person name="Wilhelmsson P.K.I."/>
            <person name="Janitza P."/>
            <person name="Kern R."/>
            <person name="Heyl A."/>
            <person name="Rumpler F."/>
            <person name="Villalobos L.I.A.C."/>
            <person name="Clay J.M."/>
            <person name="Skokan R."/>
            <person name="Toyoda A."/>
            <person name="Suzuki Y."/>
            <person name="Kagoshima H."/>
            <person name="Schijlen E."/>
            <person name="Tajeshwar N."/>
            <person name="Catarino B."/>
            <person name="Hetherington A.J."/>
            <person name="Saltykova A."/>
            <person name="Bonnot C."/>
            <person name="Breuninger H."/>
            <person name="Symeonidi A."/>
            <person name="Radhakrishnan G.V."/>
            <person name="Van Nieuwerburgh F."/>
            <person name="Deforce D."/>
            <person name="Chang C."/>
            <person name="Karol K.G."/>
            <person name="Hedrich R."/>
            <person name="Ulvskov P."/>
            <person name="Glockner G."/>
            <person name="Delwiche C.F."/>
            <person name="Petrasek J."/>
            <person name="Van de Peer Y."/>
            <person name="Friml J."/>
            <person name="Beilby M."/>
            <person name="Dolan L."/>
            <person name="Kohara Y."/>
            <person name="Sugano S."/>
            <person name="Fujiyama A."/>
            <person name="Delaux P.-M."/>
            <person name="Quint M."/>
            <person name="TheiBen G."/>
            <person name="Hagemann M."/>
            <person name="Harholt J."/>
            <person name="Dunand C."/>
            <person name="Zachgo S."/>
            <person name="Langdale J."/>
            <person name="Maumus F."/>
            <person name="Straeten D.V.D."/>
            <person name="Gould S.B."/>
            <person name="Rensing S.A."/>
        </authorList>
    </citation>
    <scope>NUCLEOTIDE SEQUENCE [LARGE SCALE GENOMIC DNA]</scope>
    <source>
        <strain evidence="2 3">S276</strain>
    </source>
</reference>
<name>A0A388LQU8_CHABU</name>
<evidence type="ECO:0000313" key="2">
    <source>
        <dbReference type="EMBL" id="GBG84641.1"/>
    </source>
</evidence>
<sequence>MERKFAANFLEGEGYPRDGDSTELARARAELAALQNKFKNMGFVSGPVTYMEQIGPKRVILSETPSISAPMMPPPVRTLPPPPVEAPVRSNESTVIFELTKTLISLIQESKKEQREHNARLEAMMRNMRPIAVHAPPMQQGLAPTPALGGAANNLNVKLYEAADDVADTFEKQQDVSLVDDKYGLLLMKVFIRMPNGRAPEDFCWSQFATVRILGICPKQQEEHQQKQEGRGQNRKTDVARYLSEVTRSFIVIIVLVINWPAIIGNEEI</sequence>
<feature type="region of interest" description="Disordered" evidence="1">
    <location>
        <begin position="1"/>
        <end position="21"/>
    </location>
</feature>
<comment type="caution">
    <text evidence="2">The sequence shown here is derived from an EMBL/GenBank/DDBJ whole genome shotgun (WGS) entry which is preliminary data.</text>
</comment>
<gene>
    <name evidence="2" type="ORF">CBR_g39017</name>
</gene>
<evidence type="ECO:0000313" key="3">
    <source>
        <dbReference type="Proteomes" id="UP000265515"/>
    </source>
</evidence>
<keyword evidence="3" id="KW-1185">Reference proteome</keyword>
<dbReference type="Proteomes" id="UP000265515">
    <property type="component" value="Unassembled WGS sequence"/>
</dbReference>
<accession>A0A388LQU8</accession>
<proteinExistence type="predicted"/>
<dbReference type="EMBL" id="BFEA01000485">
    <property type="protein sequence ID" value="GBG84641.1"/>
    <property type="molecule type" value="Genomic_DNA"/>
</dbReference>
<organism evidence="2 3">
    <name type="scientific">Chara braunii</name>
    <name type="common">Braun's stonewort</name>
    <dbReference type="NCBI Taxonomy" id="69332"/>
    <lineage>
        <taxon>Eukaryota</taxon>
        <taxon>Viridiplantae</taxon>
        <taxon>Streptophyta</taxon>
        <taxon>Charophyceae</taxon>
        <taxon>Charales</taxon>
        <taxon>Characeae</taxon>
        <taxon>Chara</taxon>
    </lineage>
</organism>